<dbReference type="EMBL" id="MPUH01000625">
    <property type="protein sequence ID" value="OMJ76571.1"/>
    <property type="molecule type" value="Genomic_DNA"/>
</dbReference>
<evidence type="ECO:0000313" key="2">
    <source>
        <dbReference type="Proteomes" id="UP000187209"/>
    </source>
</evidence>
<name>A0A1R2BIK5_9CILI</name>
<comment type="caution">
    <text evidence="1">The sequence shown here is derived from an EMBL/GenBank/DDBJ whole genome shotgun (WGS) entry which is preliminary data.</text>
</comment>
<keyword evidence="2" id="KW-1185">Reference proteome</keyword>
<proteinExistence type="predicted"/>
<dbReference type="AlphaFoldDB" id="A0A1R2BIK5"/>
<gene>
    <name evidence="1" type="ORF">SteCoe_24065</name>
</gene>
<organism evidence="1 2">
    <name type="scientific">Stentor coeruleus</name>
    <dbReference type="NCBI Taxonomy" id="5963"/>
    <lineage>
        <taxon>Eukaryota</taxon>
        <taxon>Sar</taxon>
        <taxon>Alveolata</taxon>
        <taxon>Ciliophora</taxon>
        <taxon>Postciliodesmatophora</taxon>
        <taxon>Heterotrichea</taxon>
        <taxon>Heterotrichida</taxon>
        <taxon>Stentoridae</taxon>
        <taxon>Stentor</taxon>
    </lineage>
</organism>
<evidence type="ECO:0000313" key="1">
    <source>
        <dbReference type="EMBL" id="OMJ76571.1"/>
    </source>
</evidence>
<accession>A0A1R2BIK5</accession>
<protein>
    <submittedName>
        <fullName evidence="1">Uncharacterized protein</fullName>
    </submittedName>
</protein>
<reference evidence="1 2" key="1">
    <citation type="submission" date="2016-11" db="EMBL/GenBank/DDBJ databases">
        <title>The macronuclear genome of Stentor coeruleus: a giant cell with tiny introns.</title>
        <authorList>
            <person name="Slabodnick M."/>
            <person name="Ruby J.G."/>
            <person name="Reiff S.B."/>
            <person name="Swart E.C."/>
            <person name="Gosai S."/>
            <person name="Prabakaran S."/>
            <person name="Witkowska E."/>
            <person name="Larue G.E."/>
            <person name="Fisher S."/>
            <person name="Freeman R.M."/>
            <person name="Gunawardena J."/>
            <person name="Chu W."/>
            <person name="Stover N.A."/>
            <person name="Gregory B.D."/>
            <person name="Nowacki M."/>
            <person name="Derisi J."/>
            <person name="Roy S.W."/>
            <person name="Marshall W.F."/>
            <person name="Sood P."/>
        </authorList>
    </citation>
    <scope>NUCLEOTIDE SEQUENCE [LARGE SCALE GENOMIC DNA]</scope>
    <source>
        <strain evidence="1">WM001</strain>
    </source>
</reference>
<dbReference type="Proteomes" id="UP000187209">
    <property type="component" value="Unassembled WGS sequence"/>
</dbReference>
<sequence>MIRKAKPIVSGPYQNEFLDIIRILTEEVWKESKRSSSIHTDDQPKPECISPVKIIEKPSLNSTKFTQGKPQSPLNLSSPLFTKKYNFTTTPLNRSGSESFFSTPKYKNQVSQDVAYMSTFSFYSFLDVF</sequence>